<dbReference type="SUPFAM" id="SSF48452">
    <property type="entry name" value="TPR-like"/>
    <property type="match status" value="1"/>
</dbReference>
<dbReference type="FunCoup" id="A0A1Y2G4U5">
    <property type="interactions" value="578"/>
</dbReference>
<evidence type="ECO:0000256" key="9">
    <source>
        <dbReference type="ARBA" id="ARBA00023235"/>
    </source>
</evidence>
<protein>
    <recommendedName>
        <fullName evidence="4">peptidylprolyl isomerase</fullName>
        <ecNumber evidence="4">5.2.1.8</ecNumber>
    </recommendedName>
</protein>
<comment type="subcellular location">
    <subcellularLocation>
        <location evidence="2">Cytoplasm</location>
    </subcellularLocation>
</comment>
<evidence type="ECO:0000256" key="10">
    <source>
        <dbReference type="SAM" id="MobiDB-lite"/>
    </source>
</evidence>
<dbReference type="InterPro" id="IPR019734">
    <property type="entry name" value="TPR_rpt"/>
</dbReference>
<dbReference type="PANTHER" id="PTHR11071">
    <property type="entry name" value="PEPTIDYL-PROLYL CIS-TRANS ISOMERASE"/>
    <property type="match status" value="1"/>
</dbReference>
<dbReference type="PRINTS" id="PR00153">
    <property type="entry name" value="CSAPPISMRASE"/>
</dbReference>
<dbReference type="Gene3D" id="1.25.40.10">
    <property type="entry name" value="Tetratricopeptide repeat domain"/>
    <property type="match status" value="1"/>
</dbReference>
<dbReference type="Proteomes" id="UP000193467">
    <property type="component" value="Unassembled WGS sequence"/>
</dbReference>
<evidence type="ECO:0000259" key="11">
    <source>
        <dbReference type="PROSITE" id="PS50072"/>
    </source>
</evidence>
<evidence type="ECO:0000313" key="13">
    <source>
        <dbReference type="Proteomes" id="UP000193467"/>
    </source>
</evidence>
<dbReference type="InterPro" id="IPR020892">
    <property type="entry name" value="Cyclophilin-type_PPIase_CS"/>
</dbReference>
<dbReference type="FunFam" id="1.25.40.10:FF:000029">
    <property type="entry name" value="peptidyl-prolyl cis-trans isomerase D"/>
    <property type="match status" value="1"/>
</dbReference>
<evidence type="ECO:0000256" key="7">
    <source>
        <dbReference type="ARBA" id="ARBA00022803"/>
    </source>
</evidence>
<evidence type="ECO:0000313" key="12">
    <source>
        <dbReference type="EMBL" id="ORY91532.1"/>
    </source>
</evidence>
<organism evidence="12 13">
    <name type="scientific">Leucosporidium creatinivorum</name>
    <dbReference type="NCBI Taxonomy" id="106004"/>
    <lineage>
        <taxon>Eukaryota</taxon>
        <taxon>Fungi</taxon>
        <taxon>Dikarya</taxon>
        <taxon>Basidiomycota</taxon>
        <taxon>Pucciniomycotina</taxon>
        <taxon>Microbotryomycetes</taxon>
        <taxon>Leucosporidiales</taxon>
        <taxon>Leucosporidium</taxon>
    </lineage>
</organism>
<dbReference type="EMBL" id="MCGR01000002">
    <property type="protein sequence ID" value="ORY91532.1"/>
    <property type="molecule type" value="Genomic_DNA"/>
</dbReference>
<dbReference type="FunFam" id="2.40.100.10:FF:000009">
    <property type="entry name" value="Peptidyl-prolyl cis-trans isomerase D"/>
    <property type="match status" value="1"/>
</dbReference>
<keyword evidence="5" id="KW-0963">Cytoplasm</keyword>
<dbReference type="InterPro" id="IPR029000">
    <property type="entry name" value="Cyclophilin-like_dom_sf"/>
</dbReference>
<keyword evidence="13" id="KW-1185">Reference proteome</keyword>
<feature type="region of interest" description="Disordered" evidence="10">
    <location>
        <begin position="199"/>
        <end position="229"/>
    </location>
</feature>
<dbReference type="InterPro" id="IPR002130">
    <property type="entry name" value="Cyclophilin-type_PPIase_dom"/>
</dbReference>
<evidence type="ECO:0000256" key="2">
    <source>
        <dbReference type="ARBA" id="ARBA00004496"/>
    </source>
</evidence>
<dbReference type="Pfam" id="PF00160">
    <property type="entry name" value="Pro_isomerase"/>
    <property type="match status" value="1"/>
</dbReference>
<comment type="similarity">
    <text evidence="3">Belongs to the cyclophilin-type PPIase family. PPIase D subfamily.</text>
</comment>
<sequence length="407" mass="44070">MSANDLPPAVEAPADAPLAPVAGQAAAASTKNPRVFFDISINGNHAGRIVFELFADVAPRTAENFRALCTGEKGVGKAGKPLHYKGSKFHRIIKRFMCQGGDFTNGNGTGGESIYGEKFEDENFTLKHDKPFLLSMANAGPNTNGSQFFITTVPTPHLDGKHCVYGKVVSGRSTVRLMEDSPCSNDAPQETILISDCGELKDGESDGQPVDPNADGYESYPSDDEHDTQDPKVVLKIATDLKTKGTDYFKKGDFKTAQKKYQKAIRYLDVHPFLAERDLVVEDSFSSLKLSLLLNSALVALKTSSPISSTDARLAIKQASRAVDLDGDAEKEQMKRKLSDGDKAKCLYRRALGLVAVKEEADAIRDLEQAIKFAPGDAAITKELTAAKARAEAKKKATRAAYGKMFK</sequence>
<keyword evidence="7" id="KW-0802">TPR repeat</keyword>
<evidence type="ECO:0000256" key="6">
    <source>
        <dbReference type="ARBA" id="ARBA00022737"/>
    </source>
</evidence>
<evidence type="ECO:0000256" key="3">
    <source>
        <dbReference type="ARBA" id="ARBA00010898"/>
    </source>
</evidence>
<dbReference type="GO" id="GO:0003755">
    <property type="term" value="F:peptidyl-prolyl cis-trans isomerase activity"/>
    <property type="evidence" value="ECO:0007669"/>
    <property type="project" value="UniProtKB-KW"/>
</dbReference>
<dbReference type="GO" id="GO:0042026">
    <property type="term" value="P:protein refolding"/>
    <property type="evidence" value="ECO:0007669"/>
    <property type="project" value="UniProtKB-ARBA"/>
</dbReference>
<dbReference type="EC" id="5.2.1.8" evidence="4"/>
<keyword evidence="6" id="KW-0677">Repeat</keyword>
<keyword evidence="8" id="KW-0697">Rotamase</keyword>
<dbReference type="InterPro" id="IPR011990">
    <property type="entry name" value="TPR-like_helical_dom_sf"/>
</dbReference>
<dbReference type="AlphaFoldDB" id="A0A1Y2G4U5"/>
<keyword evidence="9 12" id="KW-0413">Isomerase</keyword>
<dbReference type="Gene3D" id="2.40.100.10">
    <property type="entry name" value="Cyclophilin-like"/>
    <property type="match status" value="1"/>
</dbReference>
<dbReference type="SUPFAM" id="SSF50891">
    <property type="entry name" value="Cyclophilin-like"/>
    <property type="match status" value="1"/>
</dbReference>
<dbReference type="GO" id="GO:0016018">
    <property type="term" value="F:cyclosporin A binding"/>
    <property type="evidence" value="ECO:0007669"/>
    <property type="project" value="TreeGrafter"/>
</dbReference>
<name>A0A1Y2G4U5_9BASI</name>
<evidence type="ECO:0000256" key="4">
    <source>
        <dbReference type="ARBA" id="ARBA00013194"/>
    </source>
</evidence>
<accession>A0A1Y2G4U5</accession>
<dbReference type="GO" id="GO:0005737">
    <property type="term" value="C:cytoplasm"/>
    <property type="evidence" value="ECO:0007669"/>
    <property type="project" value="UniProtKB-SubCell"/>
</dbReference>
<dbReference type="STRING" id="106004.A0A1Y2G4U5"/>
<dbReference type="InParanoid" id="A0A1Y2G4U5"/>
<evidence type="ECO:0000256" key="5">
    <source>
        <dbReference type="ARBA" id="ARBA00022490"/>
    </source>
</evidence>
<dbReference type="SMART" id="SM00028">
    <property type="entry name" value="TPR"/>
    <property type="match status" value="2"/>
</dbReference>
<comment type="caution">
    <text evidence="12">The sequence shown here is derived from an EMBL/GenBank/DDBJ whole genome shotgun (WGS) entry which is preliminary data.</text>
</comment>
<dbReference type="OrthoDB" id="193499at2759"/>
<dbReference type="PROSITE" id="PS50072">
    <property type="entry name" value="CSA_PPIASE_2"/>
    <property type="match status" value="1"/>
</dbReference>
<proteinExistence type="inferred from homology"/>
<gene>
    <name evidence="12" type="ORF">BCR35DRAFT_349345</name>
</gene>
<evidence type="ECO:0000256" key="1">
    <source>
        <dbReference type="ARBA" id="ARBA00000971"/>
    </source>
</evidence>
<evidence type="ECO:0000256" key="8">
    <source>
        <dbReference type="ARBA" id="ARBA00023110"/>
    </source>
</evidence>
<dbReference type="PROSITE" id="PS00170">
    <property type="entry name" value="CSA_PPIASE_1"/>
    <property type="match status" value="1"/>
</dbReference>
<comment type="catalytic activity">
    <reaction evidence="1">
        <text>[protein]-peptidylproline (omega=180) = [protein]-peptidylproline (omega=0)</text>
        <dbReference type="Rhea" id="RHEA:16237"/>
        <dbReference type="Rhea" id="RHEA-COMP:10747"/>
        <dbReference type="Rhea" id="RHEA-COMP:10748"/>
        <dbReference type="ChEBI" id="CHEBI:83833"/>
        <dbReference type="ChEBI" id="CHEBI:83834"/>
        <dbReference type="EC" id="5.2.1.8"/>
    </reaction>
</comment>
<dbReference type="PANTHER" id="PTHR11071:SF561">
    <property type="entry name" value="PEPTIDYL-PROLYL CIS-TRANS ISOMERASE D-RELATED"/>
    <property type="match status" value="1"/>
</dbReference>
<feature type="domain" description="PPIase cyclophilin-type" evidence="11">
    <location>
        <begin position="36"/>
        <end position="199"/>
    </location>
</feature>
<dbReference type="CDD" id="cd01926">
    <property type="entry name" value="cyclophilin_ABH_like"/>
    <property type="match status" value="1"/>
</dbReference>
<reference evidence="12 13" key="1">
    <citation type="submission" date="2016-07" db="EMBL/GenBank/DDBJ databases">
        <title>Pervasive Adenine N6-methylation of Active Genes in Fungi.</title>
        <authorList>
            <consortium name="DOE Joint Genome Institute"/>
            <person name="Mondo S.J."/>
            <person name="Dannebaum R.O."/>
            <person name="Kuo R.C."/>
            <person name="Labutti K."/>
            <person name="Haridas S."/>
            <person name="Kuo A."/>
            <person name="Salamov A."/>
            <person name="Ahrendt S.R."/>
            <person name="Lipzen A."/>
            <person name="Sullivan W."/>
            <person name="Andreopoulos W.B."/>
            <person name="Clum A."/>
            <person name="Lindquist E."/>
            <person name="Daum C."/>
            <person name="Ramamoorthy G.K."/>
            <person name="Gryganskyi A."/>
            <person name="Culley D."/>
            <person name="Magnuson J.K."/>
            <person name="James T.Y."/>
            <person name="O'Malley M.A."/>
            <person name="Stajich J.E."/>
            <person name="Spatafora J.W."/>
            <person name="Visel A."/>
            <person name="Grigoriev I.V."/>
        </authorList>
    </citation>
    <scope>NUCLEOTIDE SEQUENCE [LARGE SCALE GENOMIC DNA]</scope>
    <source>
        <strain evidence="12 13">62-1032</strain>
    </source>
</reference>